<proteinExistence type="predicted"/>
<organism evidence="1 2">
    <name type="scientific">Rousettus aegyptiacus</name>
    <name type="common">Egyptian fruit bat</name>
    <name type="synonym">Pteropus aegyptiacus</name>
    <dbReference type="NCBI Taxonomy" id="9407"/>
    <lineage>
        <taxon>Eukaryota</taxon>
        <taxon>Metazoa</taxon>
        <taxon>Chordata</taxon>
        <taxon>Craniata</taxon>
        <taxon>Vertebrata</taxon>
        <taxon>Euteleostomi</taxon>
        <taxon>Mammalia</taxon>
        <taxon>Eutheria</taxon>
        <taxon>Laurasiatheria</taxon>
        <taxon>Chiroptera</taxon>
        <taxon>Yinpterochiroptera</taxon>
        <taxon>Pteropodoidea</taxon>
        <taxon>Pteropodidae</taxon>
        <taxon>Rousettinae</taxon>
        <taxon>Rousettus</taxon>
    </lineage>
</organism>
<name>A0A7J8IL77_ROUAE</name>
<dbReference type="AlphaFoldDB" id="A0A7J8IL77"/>
<keyword evidence="2" id="KW-1185">Reference proteome</keyword>
<protein>
    <submittedName>
        <fullName evidence="1">Uncharacterized protein</fullName>
    </submittedName>
</protein>
<dbReference type="Proteomes" id="UP000593571">
    <property type="component" value="Unassembled WGS sequence"/>
</dbReference>
<evidence type="ECO:0000313" key="1">
    <source>
        <dbReference type="EMBL" id="KAF6485363.1"/>
    </source>
</evidence>
<comment type="caution">
    <text evidence="1">The sequence shown here is derived from an EMBL/GenBank/DDBJ whole genome shotgun (WGS) entry which is preliminary data.</text>
</comment>
<gene>
    <name evidence="1" type="ORF">HJG63_010586</name>
</gene>
<reference evidence="1 2" key="1">
    <citation type="journal article" date="2020" name="Nature">
        <title>Six reference-quality genomes reveal evolution of bat adaptations.</title>
        <authorList>
            <person name="Jebb D."/>
            <person name="Huang Z."/>
            <person name="Pippel M."/>
            <person name="Hughes G.M."/>
            <person name="Lavrichenko K."/>
            <person name="Devanna P."/>
            <person name="Winkler S."/>
            <person name="Jermiin L.S."/>
            <person name="Skirmuntt E.C."/>
            <person name="Katzourakis A."/>
            <person name="Burkitt-Gray L."/>
            <person name="Ray D.A."/>
            <person name="Sullivan K.A.M."/>
            <person name="Roscito J.G."/>
            <person name="Kirilenko B.M."/>
            <person name="Davalos L.M."/>
            <person name="Corthals A.P."/>
            <person name="Power M.L."/>
            <person name="Jones G."/>
            <person name="Ransome R.D."/>
            <person name="Dechmann D.K.N."/>
            <person name="Locatelli A.G."/>
            <person name="Puechmaille S.J."/>
            <person name="Fedrigo O."/>
            <person name="Jarvis E.D."/>
            <person name="Hiller M."/>
            <person name="Vernes S.C."/>
            <person name="Myers E.W."/>
            <person name="Teeling E.C."/>
        </authorList>
    </citation>
    <scope>NUCLEOTIDE SEQUENCE [LARGE SCALE GENOMIC DNA]</scope>
    <source>
        <strain evidence="1">MRouAeg1</strain>
        <tissue evidence="1">Muscle</tissue>
    </source>
</reference>
<dbReference type="EMBL" id="JACASE010000003">
    <property type="protein sequence ID" value="KAF6485363.1"/>
    <property type="molecule type" value="Genomic_DNA"/>
</dbReference>
<accession>A0A7J8IL77</accession>
<sequence>MYLKGTHKQSLVVAGKWRALTLWAMVIGNQKSVKGIMVDVVGRCQSGSIFTFKYVEEGVRTSALHAEGPGSVPQVEPRTMPLTCQAQCVGGDAFRDPVLKRKWQHPLVRCGSGGRGIKEGENMWEKESLHCMWWEEILNIAFHGVT</sequence>
<evidence type="ECO:0000313" key="2">
    <source>
        <dbReference type="Proteomes" id="UP000593571"/>
    </source>
</evidence>